<feature type="region of interest" description="Disordered" evidence="1">
    <location>
        <begin position="1761"/>
        <end position="1833"/>
    </location>
</feature>
<keyword evidence="6" id="KW-0614">Plasmid</keyword>
<dbReference type="Pfam" id="PF08751">
    <property type="entry name" value="TrwC"/>
    <property type="match status" value="1"/>
</dbReference>
<feature type="region of interest" description="Disordered" evidence="1">
    <location>
        <begin position="300"/>
        <end position="381"/>
    </location>
</feature>
<dbReference type="Gene3D" id="3.40.50.300">
    <property type="entry name" value="P-loop containing nucleotide triphosphate hydrolases"/>
    <property type="match status" value="1"/>
</dbReference>
<dbReference type="CDD" id="cd17933">
    <property type="entry name" value="DEXSc_RecD-like"/>
    <property type="match status" value="1"/>
</dbReference>
<dbReference type="SUPFAM" id="SSF55464">
    <property type="entry name" value="Origin of replication-binding domain, RBD-like"/>
    <property type="match status" value="1"/>
</dbReference>
<dbReference type="CDD" id="cd18809">
    <property type="entry name" value="SF1_C_RecD"/>
    <property type="match status" value="1"/>
</dbReference>
<dbReference type="InterPro" id="IPR009767">
    <property type="entry name" value="DNA_helicase_TraI_C"/>
</dbReference>
<dbReference type="Pfam" id="PF13604">
    <property type="entry name" value="AAA_30"/>
    <property type="match status" value="1"/>
</dbReference>
<name>A0A7G8AFL8_9ENTR</name>
<feature type="domain" description="TraI 2B/2B-like" evidence="4">
    <location>
        <begin position="706"/>
        <end position="784"/>
    </location>
</feature>
<organism evidence="6">
    <name type="scientific">Enterobacter roggenkampii</name>
    <dbReference type="NCBI Taxonomy" id="1812935"/>
    <lineage>
        <taxon>Bacteria</taxon>
        <taxon>Pseudomonadati</taxon>
        <taxon>Pseudomonadota</taxon>
        <taxon>Gammaproteobacteria</taxon>
        <taxon>Enterobacterales</taxon>
        <taxon>Enterobacteriaceae</taxon>
        <taxon>Enterobacter</taxon>
        <taxon>Enterobacter cloacae complex</taxon>
    </lineage>
</organism>
<dbReference type="NCBIfam" id="NF041492">
    <property type="entry name" value="MobF"/>
    <property type="match status" value="1"/>
</dbReference>
<evidence type="ECO:0000313" key="6">
    <source>
        <dbReference type="EMBL" id="QNI18409.1"/>
    </source>
</evidence>
<dbReference type="InterPro" id="IPR014059">
    <property type="entry name" value="TraI/TrwC_relax"/>
</dbReference>
<dbReference type="RefSeq" id="WP_181368258.1">
    <property type="nucleotide sequence ID" value="NZ_JABJWE010000019.1"/>
</dbReference>
<dbReference type="Pfam" id="PF18340">
    <property type="entry name" value="TraI_2B"/>
    <property type="match status" value="1"/>
</dbReference>
<dbReference type="InterPro" id="IPR054558">
    <property type="entry name" value="TraI_hel_assoc_DBD_N"/>
</dbReference>
<gene>
    <name evidence="6" type="primary">traI</name>
</gene>
<feature type="domain" description="DNA helicase TraI type C-terminal" evidence="2">
    <location>
        <begin position="1498"/>
        <end position="1651"/>
    </location>
</feature>
<dbReference type="NCBIfam" id="TIGR02686">
    <property type="entry name" value="relax_trwC"/>
    <property type="match status" value="1"/>
</dbReference>
<evidence type="ECO:0000259" key="2">
    <source>
        <dbReference type="Pfam" id="PF07057"/>
    </source>
</evidence>
<dbReference type="EMBL" id="MT468575">
    <property type="protein sequence ID" value="QNI18409.1"/>
    <property type="molecule type" value="Genomic_DNA"/>
</dbReference>
<reference evidence="6" key="1">
    <citation type="journal article" date="2020" name="Antimicrob. Agents">
        <title>Detection of mobile colistin resistance gene mcr-10.1 in a conjugative plasmid from Enterobacter roggenkampii of chicken origin in China.</title>
        <authorList>
            <person name="Lei C.W."/>
            <person name="Zhang Y."/>
            <person name="Wang Y.T."/>
            <person name="Wang H.N."/>
        </authorList>
    </citation>
    <scope>NUCLEOTIDE SEQUENCE</scope>
    <source>
        <strain evidence="6">YK16</strain>
        <plasmid evidence="6">pYK16-mcr-10</plasmid>
    </source>
</reference>
<feature type="compositionally biased region" description="Basic and acidic residues" evidence="1">
    <location>
        <begin position="1769"/>
        <end position="1790"/>
    </location>
</feature>
<dbReference type="GO" id="GO:0005524">
    <property type="term" value="F:ATP binding"/>
    <property type="evidence" value="ECO:0007669"/>
    <property type="project" value="InterPro"/>
</dbReference>
<evidence type="ECO:0000259" key="5">
    <source>
        <dbReference type="Pfam" id="PF22232"/>
    </source>
</evidence>
<feature type="compositionally biased region" description="Polar residues" evidence="1">
    <location>
        <begin position="353"/>
        <end position="372"/>
    </location>
</feature>
<evidence type="ECO:0000259" key="4">
    <source>
        <dbReference type="Pfam" id="PF18340"/>
    </source>
</evidence>
<dbReference type="GO" id="GO:0003678">
    <property type="term" value="F:DNA helicase activity"/>
    <property type="evidence" value="ECO:0007669"/>
    <property type="project" value="InterPro"/>
</dbReference>
<dbReference type="InterPro" id="IPR014862">
    <property type="entry name" value="TrwC"/>
</dbReference>
<dbReference type="GO" id="GO:0016818">
    <property type="term" value="F:hydrolase activity, acting on acid anhydrides, in phosphorus-containing anhydrides"/>
    <property type="evidence" value="ECO:0007669"/>
    <property type="project" value="InterPro"/>
</dbReference>
<feature type="domain" description="TrwC relaxase" evidence="3">
    <location>
        <begin position="10"/>
        <end position="285"/>
    </location>
</feature>
<dbReference type="InterPro" id="IPR040668">
    <property type="entry name" value="TraI_2B"/>
</dbReference>
<proteinExistence type="predicted"/>
<evidence type="ECO:0000256" key="1">
    <source>
        <dbReference type="SAM" id="MobiDB-lite"/>
    </source>
</evidence>
<dbReference type="GO" id="GO:0003677">
    <property type="term" value="F:DNA binding"/>
    <property type="evidence" value="ECO:0007669"/>
    <property type="project" value="InterPro"/>
</dbReference>
<dbReference type="InterPro" id="IPR027417">
    <property type="entry name" value="P-loop_NTPase"/>
</dbReference>
<geneLocation type="plasmid" evidence="6">
    <name>pYK16-mcr-10</name>
</geneLocation>
<dbReference type="Pfam" id="PF07057">
    <property type="entry name" value="TraI_C"/>
    <property type="match status" value="1"/>
</dbReference>
<evidence type="ECO:0000259" key="3">
    <source>
        <dbReference type="Pfam" id="PF08751"/>
    </source>
</evidence>
<feature type="compositionally biased region" description="Basic and acidic residues" evidence="1">
    <location>
        <begin position="1801"/>
        <end position="1833"/>
    </location>
</feature>
<dbReference type="Pfam" id="PF22232">
    <property type="entry name" value="TraI_hel_assoc_N"/>
    <property type="match status" value="1"/>
</dbReference>
<feature type="domain" description="TraI helicase-associated ssDBD N-terminal" evidence="5">
    <location>
        <begin position="512"/>
        <end position="608"/>
    </location>
</feature>
<protein>
    <submittedName>
        <fullName evidence="6">IncF plasmid conjugative transfer DNA-nicking and unwinding protein TraI</fullName>
    </submittedName>
</protein>
<sequence length="1833" mass="199656">MMSVAPVASAGEAAGYYSNSDNYYFLGSLQSLWMGEGAKALGLEGNVRGDDLTAVLEGRLPDGSRLGKEVNGQHVHRPGHDLTFSAPKSVSILALIGNDKEMVEAHNHAVRVAAGYVEKLISARDTKDGVTSIVHTGKMVAAAYTHDTSRNLDPQLHTHLLIANMTEYAGKWKALATDYIHNAGFIETVMKHQVTLGKIYRSALRERVEALGHEVEEVGKHGMWEIKGVPEDVRDEYSSRGREIQGAVGAEATLRSRDVAAKDTRRAKVDPSRMRLMERWLGQMKEKGFDLKAYQESVVPRDAGLRETAPQPERDHQAKPVPAGPELASLQTSSRAEKSVDTPAQPAERESQSRQAVTQPADTLRQTVQTGPEKTPATRSVPAAQLDTEIPRPELTESVRLAISQLSDSKTRFTFGELMMTTAELSEQLPEIQEIRVAIDAALKDGMIVPLDSEKGVFTSRIHLLDELSIQALSQEHLKSTKVVSFTRPAQYASAALEVVEKDALVLMNAPSGVAGIRDLTAQLAGIAGANGRDVQVLASSAERAISLAKSDDLRERIISRQHVLSGDFHLKPQSTLIIEGAERLGLKETLVLLGEARAQDAQLVFLDSAGRQANGNAMSVLESAGVARSRRTEPAPGLEAEVVSIPNKRDRYEALANRFAELSGGTENVTAVVVGRREQAQLTGLVREALQNAGQLGRDGVEIEARQPVWLDSKTRRMPGSYRPGMVLEDRTDAKARKSYVIDRVHEDTRVLSLIDGDGVLTRMKIGDISADWRLFSRETLSVATGEKLLAVAGDREHSLKAKDRLEVTGISEKGIEVKRGEETLTLPKDQPLYLSHAYVTAPGGRDNDTGVVLAALNSRDISTQTMNSLAQSGHRAEVFTAEVQDRAEARLQRMKTSASPVQLVRNLSGHQDISQAVDSLHDSVRTDAGLAVWRAINDQRTVVFSELKLATEAQKYHPDLEAIGNEIGAMIKNGELLSVSAGGEPVLVSRSTWEMEKAILRVVEEGKGTQQPLLEQVPEAVLNGLTDGQKKATTLVLGTTDQFIGIQGYAGVGKTTQLKAVISALETIPADVRPVMTGLAPTHQAVKEMSDVGVRAQTIKSFIVEHDQATAAGGKPDYKGQVFLIDESSMAGNQDTAALFQAIASGGGRAVSMGDIDQFESVDVGAPFKLMQERSPMDVAIMKQIVRQKDLQLRGAVHDIIDNRIDAALQRIETQPADRVARSASAALPESAIQETETPVSDIVADWTDRTPEARSRTLIITQLNADRRAVNAGIHAVLAARGELGEKAITVPVLDKITHTRHEFNKTDAWEAGMVVKRGDRYQDVLAVDRNGSTVTVRDEEGKIGLYSPKQLITGDVQLFRRSEREVRAGDLLKFTATDKEQGQMASQRYTVESVSETGNIRLKGENGRITINPQAVRAQQHIDYGWAVTGYGAQGASSDYVIALEGTEGGRKALASRRAFYISASRVKEHVQIYTDGKADWVKAVKTPERDIKTAHDALAPETQRKQAKAIWAMGQPVNKTAIGRAWVRHQGMQDASLTAKIIPATRRFPEPALALPVYDNNGRSAGLALVSLVASPEGRMTQGETRMVMTERARGAVLQRSQSGNTIVASDLTAALDAVRNHPKDGVVWQTSDEPPSAYLLKVSGGSLRREEEGLAQRINAKESDILLSAKAERNETASETVDLKAALAQEEARRQQQEPLISKALLQENATKDVEEKFMYTDPDVIHIRPDMLTDSDGTESVKPDSRVLKQIAASDSNAASEAGRELRDERLPETARSGKERHAASLIVNQLANSERDIVRQPDAGERGRMPEHGEHTLTRTIQKER</sequence>
<dbReference type="SUPFAM" id="SSF52540">
    <property type="entry name" value="P-loop containing nucleoside triphosphate hydrolases"/>
    <property type="match status" value="2"/>
</dbReference>
<dbReference type="NCBIfam" id="NF010263">
    <property type="entry name" value="PRK13709.1"/>
    <property type="match status" value="1"/>
</dbReference>
<accession>A0A7G8AFL8</accession>